<dbReference type="Gene3D" id="1.10.260.40">
    <property type="entry name" value="lambda repressor-like DNA-binding domains"/>
    <property type="match status" value="1"/>
</dbReference>
<dbReference type="SUPFAM" id="SSF53822">
    <property type="entry name" value="Periplasmic binding protein-like I"/>
    <property type="match status" value="1"/>
</dbReference>
<evidence type="ECO:0000313" key="5">
    <source>
        <dbReference type="EMBL" id="MBI0143864.1"/>
    </source>
</evidence>
<dbReference type="PANTHER" id="PTHR30146">
    <property type="entry name" value="LACI-RELATED TRANSCRIPTIONAL REPRESSOR"/>
    <property type="match status" value="1"/>
</dbReference>
<reference evidence="5 6" key="1">
    <citation type="submission" date="2020-07" db="EMBL/GenBank/DDBJ databases">
        <title>Isolated bacteria genomes of Apis mellifera.</title>
        <authorList>
            <person name="Wu J."/>
            <person name="Zheng H."/>
        </authorList>
    </citation>
    <scope>NUCLEOTIDE SEQUENCE [LARGE SCALE GENOMIC DNA]</scope>
    <source>
        <strain evidence="5 6">W8116</strain>
    </source>
</reference>
<keyword evidence="2 5" id="KW-0238">DNA-binding</keyword>
<organism evidence="5 6">
    <name type="scientific">Bifidobacterium choladohabitans</name>
    <dbReference type="NCBI Taxonomy" id="2750947"/>
    <lineage>
        <taxon>Bacteria</taxon>
        <taxon>Bacillati</taxon>
        <taxon>Actinomycetota</taxon>
        <taxon>Actinomycetes</taxon>
        <taxon>Bifidobacteriales</taxon>
        <taxon>Bifidobacteriaceae</taxon>
        <taxon>Bifidobacterium</taxon>
    </lineage>
</organism>
<dbReference type="InterPro" id="IPR010982">
    <property type="entry name" value="Lambda_DNA-bd_dom_sf"/>
</dbReference>
<dbReference type="GO" id="GO:0003677">
    <property type="term" value="F:DNA binding"/>
    <property type="evidence" value="ECO:0007669"/>
    <property type="project" value="UniProtKB-KW"/>
</dbReference>
<feature type="domain" description="HTH lacI-type" evidence="4">
    <location>
        <begin position="5"/>
        <end position="59"/>
    </location>
</feature>
<dbReference type="EMBL" id="JACFSA010000001">
    <property type="protein sequence ID" value="MBI0143864.1"/>
    <property type="molecule type" value="Genomic_DNA"/>
</dbReference>
<keyword evidence="1" id="KW-0805">Transcription regulation</keyword>
<keyword evidence="6" id="KW-1185">Reference proteome</keyword>
<accession>A0ABS0R0C9</accession>
<dbReference type="PROSITE" id="PS00356">
    <property type="entry name" value="HTH_LACI_1"/>
    <property type="match status" value="1"/>
</dbReference>
<gene>
    <name evidence="5" type="ORF">H3U98_03590</name>
</gene>
<evidence type="ECO:0000313" key="6">
    <source>
        <dbReference type="Proteomes" id="UP000700855"/>
    </source>
</evidence>
<dbReference type="Gene3D" id="3.40.50.2300">
    <property type="match status" value="2"/>
</dbReference>
<dbReference type="InterPro" id="IPR000843">
    <property type="entry name" value="HTH_LacI"/>
</dbReference>
<evidence type="ECO:0000256" key="3">
    <source>
        <dbReference type="ARBA" id="ARBA00023163"/>
    </source>
</evidence>
<dbReference type="InterPro" id="IPR028082">
    <property type="entry name" value="Peripla_BP_I"/>
</dbReference>
<dbReference type="CDD" id="cd01392">
    <property type="entry name" value="HTH_LacI"/>
    <property type="match status" value="1"/>
</dbReference>
<dbReference type="RefSeq" id="WP_198183242.1">
    <property type="nucleotide sequence ID" value="NZ_JACFQZ010000001.1"/>
</dbReference>
<dbReference type="InterPro" id="IPR046335">
    <property type="entry name" value="LacI/GalR-like_sensor"/>
</dbReference>
<protein>
    <submittedName>
        <fullName evidence="5">LacI family DNA-binding transcriptional regulator</fullName>
    </submittedName>
</protein>
<dbReference type="Pfam" id="PF13377">
    <property type="entry name" value="Peripla_BP_3"/>
    <property type="match status" value="1"/>
</dbReference>
<dbReference type="SMART" id="SM00354">
    <property type="entry name" value="HTH_LACI"/>
    <property type="match status" value="1"/>
</dbReference>
<dbReference type="Pfam" id="PF00356">
    <property type="entry name" value="LacI"/>
    <property type="match status" value="1"/>
</dbReference>
<keyword evidence="3" id="KW-0804">Transcription</keyword>
<comment type="caution">
    <text evidence="5">The sequence shown here is derived from an EMBL/GenBank/DDBJ whole genome shotgun (WGS) entry which is preliminary data.</text>
</comment>
<dbReference type="PANTHER" id="PTHR30146:SF109">
    <property type="entry name" value="HTH-TYPE TRANSCRIPTIONAL REGULATOR GALS"/>
    <property type="match status" value="1"/>
</dbReference>
<dbReference type="Proteomes" id="UP000700855">
    <property type="component" value="Unassembled WGS sequence"/>
</dbReference>
<dbReference type="PROSITE" id="PS50932">
    <property type="entry name" value="HTH_LACI_2"/>
    <property type="match status" value="1"/>
</dbReference>
<evidence type="ECO:0000256" key="1">
    <source>
        <dbReference type="ARBA" id="ARBA00023015"/>
    </source>
</evidence>
<evidence type="ECO:0000256" key="2">
    <source>
        <dbReference type="ARBA" id="ARBA00023125"/>
    </source>
</evidence>
<dbReference type="SUPFAM" id="SSF47413">
    <property type="entry name" value="lambda repressor-like DNA-binding domains"/>
    <property type="match status" value="1"/>
</dbReference>
<evidence type="ECO:0000259" key="4">
    <source>
        <dbReference type="PROSITE" id="PS50932"/>
    </source>
</evidence>
<proteinExistence type="predicted"/>
<name>A0ABS0R0C9_9BIFI</name>
<sequence length="335" mass="36749">MDKVVTISDVAQAAGVSKATVSYVLSNDKRISKQTAEKVRRTIDDLGYTVNHAARALSTKKSNVLGIVSPTHHGVYLSSFFGLHIYLLSEYAAQSGYDSMFIGSDDGCDAMRKASASHKVDGFILMDVCDNDSRMTTANEIGIPTVVFGSPTSSFGLDTVDSDFRSEAARCMQCMAANNHKEIILYSWSKSIFKKRMGFALRFRDQIIQSAEDLGIVLHIYSPDNDESDPAGELLHALHLYPHATAMIIHNESASIIAPQAFSASGIQIPDDLYVISVFPKQMQWSVLASFAFVQTDIDQLAQKIVSTLVARIQDPDAPITRSLLDFTLQQPVSR</sequence>